<gene>
    <name evidence="3" type="ORF">AAH991_23495</name>
</gene>
<protein>
    <recommendedName>
        <fullName evidence="2">DUF7669 domain-containing protein</fullName>
    </recommendedName>
</protein>
<accession>A0ABV0ATT8</accession>
<dbReference type="Proteomes" id="UP001447516">
    <property type="component" value="Unassembled WGS sequence"/>
</dbReference>
<dbReference type="RefSeq" id="WP_346228051.1">
    <property type="nucleotide sequence ID" value="NZ_JBDJAW010000020.1"/>
</dbReference>
<dbReference type="Pfam" id="PF24706">
    <property type="entry name" value="DUF7669"/>
    <property type="match status" value="1"/>
</dbReference>
<comment type="caution">
    <text evidence="3">The sequence shown here is derived from an EMBL/GenBank/DDBJ whole genome shotgun (WGS) entry which is preliminary data.</text>
</comment>
<reference evidence="3 4" key="1">
    <citation type="submission" date="2024-05" db="EMBL/GenBank/DDBJ databases">
        <title>Microbispora sp.ZYX-F-249.</title>
        <authorList>
            <person name="Xie H."/>
        </authorList>
    </citation>
    <scope>NUCLEOTIDE SEQUENCE [LARGE SCALE GENOMIC DNA]</scope>
    <source>
        <strain evidence="3 4">ZYX-F-249</strain>
    </source>
</reference>
<name>A0ABV0ATT8_9ACTN</name>
<proteinExistence type="predicted"/>
<keyword evidence="4" id="KW-1185">Reference proteome</keyword>
<dbReference type="InterPro" id="IPR056086">
    <property type="entry name" value="DUF7669"/>
</dbReference>
<evidence type="ECO:0000256" key="1">
    <source>
        <dbReference type="SAM" id="MobiDB-lite"/>
    </source>
</evidence>
<evidence type="ECO:0000313" key="4">
    <source>
        <dbReference type="Proteomes" id="UP001447516"/>
    </source>
</evidence>
<evidence type="ECO:0000259" key="2">
    <source>
        <dbReference type="Pfam" id="PF24706"/>
    </source>
</evidence>
<evidence type="ECO:0000313" key="3">
    <source>
        <dbReference type="EMBL" id="MEN3538100.1"/>
    </source>
</evidence>
<sequence>MGAGIEAWVWQAVAAELRRHRRAGLGRLLTVDTVRFITARALADAGLDPAAFGVEWPHPVLKGARINLMAGGARPTFFEFKYCREPDEQNAAWTDALGEVLKDFYRLAMCPAPAERLFVYVETADLRRYMKTVAQRYGLDLDTDVIVLRPDGVARLPMTAQRIIGSVLAANRVEALRTVLIDVDATLRLAVYEVDPLGPAPDPGAGHRAPRGVSRPTGPVAPPGPRDGARGEILAAIRAVLARTRRGTFTPAEVVDEMRRRGTGYAETTIRTMVTGHMCRNAPDNNAVTYDDLERVDRGLYRLVRD</sequence>
<organism evidence="3 4">
    <name type="scientific">Microbispora maris</name>
    <dbReference type="NCBI Taxonomy" id="3144104"/>
    <lineage>
        <taxon>Bacteria</taxon>
        <taxon>Bacillati</taxon>
        <taxon>Actinomycetota</taxon>
        <taxon>Actinomycetes</taxon>
        <taxon>Streptosporangiales</taxon>
        <taxon>Streptosporangiaceae</taxon>
        <taxon>Microbispora</taxon>
    </lineage>
</organism>
<dbReference type="EMBL" id="JBDJAW010000020">
    <property type="protein sequence ID" value="MEN3538100.1"/>
    <property type="molecule type" value="Genomic_DNA"/>
</dbReference>
<feature type="region of interest" description="Disordered" evidence="1">
    <location>
        <begin position="199"/>
        <end position="229"/>
    </location>
</feature>
<feature type="domain" description="DUF7669" evidence="2">
    <location>
        <begin position="242"/>
        <end position="303"/>
    </location>
</feature>